<protein>
    <submittedName>
        <fullName evidence="2">Uncharacterized protein</fullName>
    </submittedName>
</protein>
<dbReference type="EMBL" id="JASCZI010212187">
    <property type="protein sequence ID" value="MED6198660.1"/>
    <property type="molecule type" value="Genomic_DNA"/>
</dbReference>
<evidence type="ECO:0000313" key="3">
    <source>
        <dbReference type="Proteomes" id="UP001341840"/>
    </source>
</evidence>
<evidence type="ECO:0000256" key="1">
    <source>
        <dbReference type="SAM" id="MobiDB-lite"/>
    </source>
</evidence>
<dbReference type="Proteomes" id="UP001341840">
    <property type="component" value="Unassembled WGS sequence"/>
</dbReference>
<comment type="caution">
    <text evidence="2">The sequence shown here is derived from an EMBL/GenBank/DDBJ whole genome shotgun (WGS) entry which is preliminary data.</text>
</comment>
<keyword evidence="3" id="KW-1185">Reference proteome</keyword>
<feature type="region of interest" description="Disordered" evidence="1">
    <location>
        <begin position="227"/>
        <end position="250"/>
    </location>
</feature>
<sequence>MLIDIYQWDVINEWIFVKIEDRTLEILVKEFGSEVYSVQSHPDREEETSISMERTNAEDEMVVLMAESEQSPVATGFVNLNLLNVVDPVINAMINDASDIIGKDDMVGTEFAESKRRKSARLYDEMMDQNSGFGLGLSESDPMILEAQIAARSKKVALETEKKEEVGLTEVASGPWMEGGALSCSSCPYPPGFGPCSKGVHVHHVIRAQNSLEIVYESPFVEGDHGCEASSVNESPLKSDEVNETPPHEEEECSEETLYRINPEAIAGIWDDAALAKNIVIQGLEIEGSIVANVNHVEETQASDTESAWVKGESATEEFWDDDDLIKASESKKVWDKGGIFFDSSGEEEILEKLTDRKVERKKQRKKPQGRKLPCIQGTNLATRKLRLGAKTKIK</sequence>
<evidence type="ECO:0000313" key="2">
    <source>
        <dbReference type="EMBL" id="MED6198660.1"/>
    </source>
</evidence>
<gene>
    <name evidence="2" type="ORF">PIB30_068608</name>
</gene>
<name>A0ABU6XKS0_9FABA</name>
<organism evidence="2 3">
    <name type="scientific">Stylosanthes scabra</name>
    <dbReference type="NCBI Taxonomy" id="79078"/>
    <lineage>
        <taxon>Eukaryota</taxon>
        <taxon>Viridiplantae</taxon>
        <taxon>Streptophyta</taxon>
        <taxon>Embryophyta</taxon>
        <taxon>Tracheophyta</taxon>
        <taxon>Spermatophyta</taxon>
        <taxon>Magnoliopsida</taxon>
        <taxon>eudicotyledons</taxon>
        <taxon>Gunneridae</taxon>
        <taxon>Pentapetalae</taxon>
        <taxon>rosids</taxon>
        <taxon>fabids</taxon>
        <taxon>Fabales</taxon>
        <taxon>Fabaceae</taxon>
        <taxon>Papilionoideae</taxon>
        <taxon>50 kb inversion clade</taxon>
        <taxon>dalbergioids sensu lato</taxon>
        <taxon>Dalbergieae</taxon>
        <taxon>Pterocarpus clade</taxon>
        <taxon>Stylosanthes</taxon>
    </lineage>
</organism>
<accession>A0ABU6XKS0</accession>
<reference evidence="2 3" key="1">
    <citation type="journal article" date="2023" name="Plants (Basel)">
        <title>Bridging the Gap: Combining Genomics and Transcriptomics Approaches to Understand Stylosanthes scabra, an Orphan Legume from the Brazilian Caatinga.</title>
        <authorList>
            <person name="Ferreira-Neto J.R.C."/>
            <person name="da Silva M.D."/>
            <person name="Binneck E."/>
            <person name="de Melo N.F."/>
            <person name="da Silva R.H."/>
            <person name="de Melo A.L.T.M."/>
            <person name="Pandolfi V."/>
            <person name="Bustamante F.O."/>
            <person name="Brasileiro-Vidal A.C."/>
            <person name="Benko-Iseppon A.M."/>
        </authorList>
    </citation>
    <scope>NUCLEOTIDE SEQUENCE [LARGE SCALE GENOMIC DNA]</scope>
    <source>
        <tissue evidence="2">Leaves</tissue>
    </source>
</reference>
<proteinExistence type="predicted"/>